<dbReference type="InterPro" id="IPR003593">
    <property type="entry name" value="AAA+_ATPase"/>
</dbReference>
<dbReference type="Proteomes" id="UP000177309">
    <property type="component" value="Unassembled WGS sequence"/>
</dbReference>
<sequence length="376" mass="43814">MYIPQKQLKRLKKTLKANKVMVIYGPRRCGKTTLLEHFLKDEKKKYLFVSGEDIINQEYLGSQSIEKLKGFIGNNKLLVIDEAQKIKDIGLNLKLIVDHLKDLFIVATGSSSFDLARNVGEPLTGRKITLQMFPLAQLEIMATETLGQTKANLENRLIYGSYPEVVIIKDNTERARYLKEIVSSYLYKDILELEGIKHADKIVRLLQLLAFQIGQEASHSELGTQLGISKNTVERYLDLLEKAFVIYRLSGFSRNLRKEISKNHRYFFYDVGIRNALINNFNPLKIRDDVGMLWENYLVSERLKKQAYLGVSANNYFWRTYDKKEIDLVEEREGKLFGYEIKWSAKKPKVIKDWVDTYPNARYQVINRENYLDFIT</sequence>
<dbReference type="EMBL" id="MEUI01000030">
    <property type="protein sequence ID" value="OGC33634.1"/>
    <property type="molecule type" value="Genomic_DNA"/>
</dbReference>
<keyword evidence="1" id="KW-0238">DNA-binding</keyword>
<evidence type="ECO:0000313" key="3">
    <source>
        <dbReference type="EMBL" id="OGC33634.1"/>
    </source>
</evidence>
<dbReference type="SUPFAM" id="SSF46785">
    <property type="entry name" value="Winged helix' DNA-binding domain"/>
    <property type="match status" value="1"/>
</dbReference>
<dbReference type="SUPFAM" id="SSF52540">
    <property type="entry name" value="P-loop containing nucleoside triphosphate hydrolases"/>
    <property type="match status" value="1"/>
</dbReference>
<dbReference type="Pfam" id="PF13173">
    <property type="entry name" value="AAA_14"/>
    <property type="match status" value="1"/>
</dbReference>
<proteinExistence type="predicted"/>
<dbReference type="GO" id="GO:0003677">
    <property type="term" value="F:DNA binding"/>
    <property type="evidence" value="ECO:0007669"/>
    <property type="project" value="UniProtKB-KW"/>
</dbReference>
<comment type="caution">
    <text evidence="3">The sequence shown here is derived from an EMBL/GenBank/DDBJ whole genome shotgun (WGS) entry which is preliminary data.</text>
</comment>
<dbReference type="PANTHER" id="PTHR43566">
    <property type="entry name" value="CONSERVED PROTEIN"/>
    <property type="match status" value="1"/>
</dbReference>
<dbReference type="Gene3D" id="3.40.50.300">
    <property type="entry name" value="P-loop containing nucleotide triphosphate hydrolases"/>
    <property type="match status" value="1"/>
</dbReference>
<dbReference type="InterPro" id="IPR027417">
    <property type="entry name" value="P-loop_NTPase"/>
</dbReference>
<dbReference type="InterPro" id="IPR041682">
    <property type="entry name" value="AAA_14"/>
</dbReference>
<dbReference type="SMART" id="SM00382">
    <property type="entry name" value="AAA"/>
    <property type="match status" value="1"/>
</dbReference>
<evidence type="ECO:0000259" key="2">
    <source>
        <dbReference type="SMART" id="SM00382"/>
    </source>
</evidence>
<accession>A0A1F4TLR7</accession>
<organism evidence="3 4">
    <name type="scientific">candidate division WOR-1 bacterium RIFOXYC2_FULL_41_25</name>
    <dbReference type="NCBI Taxonomy" id="1802586"/>
    <lineage>
        <taxon>Bacteria</taxon>
        <taxon>Bacillati</taxon>
        <taxon>Saganbacteria</taxon>
    </lineage>
</organism>
<dbReference type="Pfam" id="PF13635">
    <property type="entry name" value="DUF4143"/>
    <property type="match status" value="1"/>
</dbReference>
<evidence type="ECO:0000313" key="4">
    <source>
        <dbReference type="Proteomes" id="UP000177309"/>
    </source>
</evidence>
<reference evidence="3 4" key="1">
    <citation type="journal article" date="2016" name="Nat. Commun.">
        <title>Thousands of microbial genomes shed light on interconnected biogeochemical processes in an aquifer system.</title>
        <authorList>
            <person name="Anantharaman K."/>
            <person name="Brown C.T."/>
            <person name="Hug L.A."/>
            <person name="Sharon I."/>
            <person name="Castelle C.J."/>
            <person name="Probst A.J."/>
            <person name="Thomas B.C."/>
            <person name="Singh A."/>
            <person name="Wilkins M.J."/>
            <person name="Karaoz U."/>
            <person name="Brodie E.L."/>
            <person name="Williams K.H."/>
            <person name="Hubbard S.S."/>
            <person name="Banfield J.F."/>
        </authorList>
    </citation>
    <scope>NUCLEOTIDE SEQUENCE [LARGE SCALE GENOMIC DNA]</scope>
</reference>
<dbReference type="InterPro" id="IPR036390">
    <property type="entry name" value="WH_DNA-bd_sf"/>
</dbReference>
<evidence type="ECO:0000256" key="1">
    <source>
        <dbReference type="ARBA" id="ARBA00023125"/>
    </source>
</evidence>
<protein>
    <submittedName>
        <fullName evidence="3">AAA family ATPase</fullName>
    </submittedName>
</protein>
<feature type="domain" description="AAA+ ATPase" evidence="2">
    <location>
        <begin position="17"/>
        <end position="138"/>
    </location>
</feature>
<name>A0A1F4TLR7_UNCSA</name>
<dbReference type="InterPro" id="IPR025420">
    <property type="entry name" value="DUF4143"/>
</dbReference>
<dbReference type="PANTHER" id="PTHR43566:SF1">
    <property type="entry name" value="AAA+ ATPASE DOMAIN-CONTAINING PROTEIN"/>
    <property type="match status" value="1"/>
</dbReference>
<dbReference type="AlphaFoldDB" id="A0A1F4TLR7"/>
<gene>
    <name evidence="3" type="ORF">A2462_02165</name>
</gene>